<dbReference type="EMBL" id="CP029550">
    <property type="protein sequence ID" value="AWN40438.1"/>
    <property type="molecule type" value="Genomic_DNA"/>
</dbReference>
<dbReference type="KEGG" id="mets:DK389_07710"/>
<accession>A0A2U8W472</accession>
<dbReference type="RefSeq" id="WP_109888583.1">
    <property type="nucleotide sequence ID" value="NZ_CP029550.1"/>
</dbReference>
<keyword evidence="1" id="KW-0732">Signal</keyword>
<evidence type="ECO:0000313" key="3">
    <source>
        <dbReference type="EMBL" id="AWN40438.1"/>
    </source>
</evidence>
<dbReference type="Pfam" id="PF04773">
    <property type="entry name" value="FecR"/>
    <property type="match status" value="1"/>
</dbReference>
<dbReference type="InterPro" id="IPR006860">
    <property type="entry name" value="FecR"/>
</dbReference>
<evidence type="ECO:0000313" key="4">
    <source>
        <dbReference type="Proteomes" id="UP000245926"/>
    </source>
</evidence>
<evidence type="ECO:0000259" key="2">
    <source>
        <dbReference type="Pfam" id="PF04773"/>
    </source>
</evidence>
<dbReference type="AlphaFoldDB" id="A0A2U8W472"/>
<gene>
    <name evidence="3" type="ORF">DK389_07710</name>
</gene>
<name>A0A2U8W472_9HYPH</name>
<dbReference type="Gene3D" id="2.60.120.1440">
    <property type="match status" value="1"/>
</dbReference>
<protein>
    <submittedName>
        <fullName evidence="3">Iron dicitrate transport regulator FecR</fullName>
    </submittedName>
</protein>
<feature type="domain" description="FecR protein" evidence="2">
    <location>
        <begin position="47"/>
        <end position="129"/>
    </location>
</feature>
<feature type="signal peptide" evidence="1">
    <location>
        <begin position="1"/>
        <end position="29"/>
    </location>
</feature>
<dbReference type="OrthoDB" id="7994644at2"/>
<dbReference type="Proteomes" id="UP000245926">
    <property type="component" value="Chromosome"/>
</dbReference>
<keyword evidence="4" id="KW-1185">Reference proteome</keyword>
<proteinExistence type="predicted"/>
<feature type="chain" id="PRO_5015902354" evidence="1">
    <location>
        <begin position="30"/>
        <end position="175"/>
    </location>
</feature>
<organism evidence="3 4">
    <name type="scientific">Methylobacterium durans</name>
    <dbReference type="NCBI Taxonomy" id="2202825"/>
    <lineage>
        <taxon>Bacteria</taxon>
        <taxon>Pseudomonadati</taxon>
        <taxon>Pseudomonadota</taxon>
        <taxon>Alphaproteobacteria</taxon>
        <taxon>Hyphomicrobiales</taxon>
        <taxon>Methylobacteriaceae</taxon>
        <taxon>Methylobacterium</taxon>
    </lineage>
</organism>
<evidence type="ECO:0000256" key="1">
    <source>
        <dbReference type="SAM" id="SignalP"/>
    </source>
</evidence>
<sequence>MATCTPRIAGSFTRVAAFAVALIGGPVSAQTQGCILAQRSDPPGQVLTCRDGLVIRTEPGSALSLSDRNRDGIPEAARLDAKGTLIQAPPGRGGFQIRTPHAVAVVRGTVWAVDVTEEQTSVFVETGRVAVRRPGGRPVELGAGDGVDVKPGQNPLVVKRWSAARAAALLARFRP</sequence>
<reference evidence="4" key="1">
    <citation type="submission" date="2018-05" db="EMBL/GenBank/DDBJ databases">
        <title>Complete Genome Sequence of Methylobacterium sp. 17SD2-17.</title>
        <authorList>
            <person name="Srinivasan S."/>
        </authorList>
    </citation>
    <scope>NUCLEOTIDE SEQUENCE [LARGE SCALE GENOMIC DNA]</scope>
    <source>
        <strain evidence="4">17SD2-17</strain>
    </source>
</reference>